<dbReference type="Pfam" id="PF00534">
    <property type="entry name" value="Glycos_transf_1"/>
    <property type="match status" value="1"/>
</dbReference>
<keyword evidence="2" id="KW-0812">Transmembrane</keyword>
<evidence type="ECO:0000256" key="1">
    <source>
        <dbReference type="ARBA" id="ARBA00022676"/>
    </source>
</evidence>
<evidence type="ECO:0000259" key="3">
    <source>
        <dbReference type="Pfam" id="PF00534"/>
    </source>
</evidence>
<evidence type="ECO:0000313" key="4">
    <source>
        <dbReference type="EMBL" id="JAC82141.1"/>
    </source>
</evidence>
<dbReference type="EMBL" id="GBEZ01002956">
    <property type="protein sequence ID" value="JAC82141.1"/>
    <property type="molecule type" value="Transcribed_RNA"/>
</dbReference>
<name>A0A061SHF9_9CHLO</name>
<keyword evidence="4" id="KW-0808">Transferase</keyword>
<sequence>MKPGSYCKCFNSAKGLRKTHVGGTVSLAVLATFVICIGRFNVERVLFKNGREPPVQDLASQVKSKGGKILVFYHLLRSDARHLVNLRFFLENGVADHDMVDYWFVTTRGTHSVLPKRANIKLHVLDEACECLTSCPLSLLSSKLIDYSHFFFITSQVRGPFLPPHFATSTAWIALLVKRVKDEVKMVGASVKCHHANGHQIPYMNPNFFLLDRNGLEVALGNGHDECRRQQLGEVDSDVALTSTILYAGFGVGVLHKRHSNIDWNAKSKNPCEPLADHGSEDITSPFEVMFVEYGSNVTSPMVENYGKWKGTKMYTVGSRIVEDGQEVFLPRRSAVPQGRHLHVHLVTHSLQMQGAPMVLYDLATRLAVTKRYILTVSSLHPGPFQSLWEKAGISVQLLSDDVVTEIGLQAEKSDVTLLNTMVMAPVVKAFPPHLLRRTIWVIHESEARVYEEQFPDIKKDLLRKPERVLFVSHATRALYSTFDYGQFRTIPNWIDVPRVQAQIAGRQGEMRRRLGIPRDAFVITSIGTICERKDQITLLIALKRALSSNPSLRDFVRIVIVGKDGTSVEYEEKLDNFISKEKLGKYVHVLPATTDVYPFFADSNLHVSSSLVESLPLNIMEAMAAGVPVVSTSTFGVLELIRHKESGVLVKPKDVKSLSQVIEHSAEGFLGNGTMQEQFLRFAKVAQNDMKEHFHPKTAMRSYEYLFREVYNSWANSLTHVNKVCVIVRTSDLHEDGFYRLSDMLRSLVDQENPNWEAMVVNTEKKPFVALPSIIGRVGDPRIRIMRLSFSADNPMLSAFDLVDKAISHCSLEASWLLVTDGAYRYMPSFLSQVDSSGDIMAMDWYGHDFHAQSQAKFGRLCARWRWEGCVDNTLRLRQTELGANLLNLQRWRRENRTFADLPQDLDQGSRMIDILVSDEWSVVHRKMCLLHRNPNPISCNEFGGVWLETTHSCVTREAGDKALQFKSHFIYTKHRLNFTCIQEYHA</sequence>
<evidence type="ECO:0000256" key="2">
    <source>
        <dbReference type="SAM" id="Phobius"/>
    </source>
</evidence>
<dbReference type="SUPFAM" id="SSF53756">
    <property type="entry name" value="UDP-Glycosyltransferase/glycogen phosphorylase"/>
    <property type="match status" value="1"/>
</dbReference>
<dbReference type="GO" id="GO:0016757">
    <property type="term" value="F:glycosyltransferase activity"/>
    <property type="evidence" value="ECO:0007669"/>
    <property type="project" value="UniProtKB-KW"/>
</dbReference>
<feature type="domain" description="Glycosyl transferase family 1" evidence="3">
    <location>
        <begin position="510"/>
        <end position="664"/>
    </location>
</feature>
<dbReference type="AlphaFoldDB" id="A0A061SHF9"/>
<keyword evidence="1" id="KW-0328">Glycosyltransferase</keyword>
<reference evidence="4" key="1">
    <citation type="submission" date="2014-05" db="EMBL/GenBank/DDBJ databases">
        <title>The transcriptome of the halophilic microalga Tetraselmis sp. GSL018 isolated from the Great Salt Lake, Utah.</title>
        <authorList>
            <person name="Jinkerson R.E."/>
            <person name="D'Adamo S."/>
            <person name="Posewitz M.C."/>
        </authorList>
    </citation>
    <scope>NUCLEOTIDE SEQUENCE</scope>
    <source>
        <strain evidence="4">GSL018</strain>
    </source>
</reference>
<feature type="transmembrane region" description="Helical" evidence="2">
    <location>
        <begin position="21"/>
        <end position="42"/>
    </location>
</feature>
<organism evidence="4">
    <name type="scientific">Tetraselmis sp. GSL018</name>
    <dbReference type="NCBI Taxonomy" id="582737"/>
    <lineage>
        <taxon>Eukaryota</taxon>
        <taxon>Viridiplantae</taxon>
        <taxon>Chlorophyta</taxon>
        <taxon>core chlorophytes</taxon>
        <taxon>Chlorodendrophyceae</taxon>
        <taxon>Chlorodendrales</taxon>
        <taxon>Chlorodendraceae</taxon>
        <taxon>Tetraselmis</taxon>
    </lineage>
</organism>
<keyword evidence="2" id="KW-0472">Membrane</keyword>
<dbReference type="Pfam" id="PF16994">
    <property type="entry name" value="Glyco_trans_4_5"/>
    <property type="match status" value="1"/>
</dbReference>
<dbReference type="InterPro" id="IPR041693">
    <property type="entry name" value="Glyco_trans_4_5"/>
</dbReference>
<keyword evidence="2" id="KW-1133">Transmembrane helix</keyword>
<dbReference type="CDD" id="cd03801">
    <property type="entry name" value="GT4_PimA-like"/>
    <property type="match status" value="1"/>
</dbReference>
<protein>
    <submittedName>
        <fullName evidence="4">Glycosyl transferase group 1</fullName>
    </submittedName>
</protein>
<accession>A0A061SHF9</accession>
<dbReference type="PANTHER" id="PTHR12526">
    <property type="entry name" value="GLYCOSYLTRANSFERASE"/>
    <property type="match status" value="1"/>
</dbReference>
<dbReference type="InterPro" id="IPR001296">
    <property type="entry name" value="Glyco_trans_1"/>
</dbReference>
<proteinExistence type="predicted"/>
<dbReference type="Gene3D" id="3.40.50.2000">
    <property type="entry name" value="Glycogen Phosphorylase B"/>
    <property type="match status" value="2"/>
</dbReference>
<gene>
    <name evidence="4" type="ORF">TSPGSL018_6371</name>
</gene>